<evidence type="ECO:0000256" key="1">
    <source>
        <dbReference type="SAM" id="Phobius"/>
    </source>
</evidence>
<keyword evidence="3" id="KW-1185">Reference proteome</keyword>
<sequence>MWQQVHLLVSVAPNRSSRVLSDTSLPSFAFPTFYIDIIIVVFQIVVFQIALEEDFITDTLASCTLLPLNNQ</sequence>
<reference evidence="2" key="1">
    <citation type="journal article" date="2020" name="Stud. Mycol.">
        <title>101 Dothideomycetes genomes: a test case for predicting lifestyles and emergence of pathogens.</title>
        <authorList>
            <person name="Haridas S."/>
            <person name="Albert R."/>
            <person name="Binder M."/>
            <person name="Bloem J."/>
            <person name="Labutti K."/>
            <person name="Salamov A."/>
            <person name="Andreopoulos B."/>
            <person name="Baker S."/>
            <person name="Barry K."/>
            <person name="Bills G."/>
            <person name="Bluhm B."/>
            <person name="Cannon C."/>
            <person name="Castanera R."/>
            <person name="Culley D."/>
            <person name="Daum C."/>
            <person name="Ezra D."/>
            <person name="Gonzalez J."/>
            <person name="Henrissat B."/>
            <person name="Kuo A."/>
            <person name="Liang C."/>
            <person name="Lipzen A."/>
            <person name="Lutzoni F."/>
            <person name="Magnuson J."/>
            <person name="Mondo S."/>
            <person name="Nolan M."/>
            <person name="Ohm R."/>
            <person name="Pangilinan J."/>
            <person name="Park H.-J."/>
            <person name="Ramirez L."/>
            <person name="Alfaro M."/>
            <person name="Sun H."/>
            <person name="Tritt A."/>
            <person name="Yoshinaga Y."/>
            <person name="Zwiers L.-H."/>
            <person name="Turgeon B."/>
            <person name="Goodwin S."/>
            <person name="Spatafora J."/>
            <person name="Crous P."/>
            <person name="Grigoriev I."/>
        </authorList>
    </citation>
    <scope>NUCLEOTIDE SEQUENCE</scope>
    <source>
        <strain evidence="2">HMLAC05119</strain>
    </source>
</reference>
<evidence type="ECO:0000313" key="3">
    <source>
        <dbReference type="Proteomes" id="UP000800096"/>
    </source>
</evidence>
<gene>
    <name evidence="2" type="ORF">BDU57DRAFT_515103</name>
</gene>
<protein>
    <submittedName>
        <fullName evidence="2">Uncharacterized protein</fullName>
    </submittedName>
</protein>
<evidence type="ECO:0000313" key="2">
    <source>
        <dbReference type="EMBL" id="KAF1918376.1"/>
    </source>
</evidence>
<proteinExistence type="predicted"/>
<organism evidence="2 3">
    <name type="scientific">Ampelomyces quisqualis</name>
    <name type="common">Powdery mildew agent</name>
    <dbReference type="NCBI Taxonomy" id="50730"/>
    <lineage>
        <taxon>Eukaryota</taxon>
        <taxon>Fungi</taxon>
        <taxon>Dikarya</taxon>
        <taxon>Ascomycota</taxon>
        <taxon>Pezizomycotina</taxon>
        <taxon>Dothideomycetes</taxon>
        <taxon>Pleosporomycetidae</taxon>
        <taxon>Pleosporales</taxon>
        <taxon>Pleosporineae</taxon>
        <taxon>Phaeosphaeriaceae</taxon>
        <taxon>Ampelomyces</taxon>
    </lineage>
</organism>
<keyword evidence="1" id="KW-0472">Membrane</keyword>
<keyword evidence="1" id="KW-1133">Transmembrane helix</keyword>
<dbReference type="EMBL" id="ML979134">
    <property type="protein sequence ID" value="KAF1918376.1"/>
    <property type="molecule type" value="Genomic_DNA"/>
</dbReference>
<feature type="transmembrane region" description="Helical" evidence="1">
    <location>
        <begin position="28"/>
        <end position="51"/>
    </location>
</feature>
<accession>A0A6A5QUZ5</accession>
<dbReference type="Proteomes" id="UP000800096">
    <property type="component" value="Unassembled WGS sequence"/>
</dbReference>
<dbReference type="AlphaFoldDB" id="A0A6A5QUZ5"/>
<name>A0A6A5QUZ5_AMPQU</name>
<keyword evidence="1" id="KW-0812">Transmembrane</keyword>